<evidence type="ECO:0000313" key="1">
    <source>
        <dbReference type="EMBL" id="KAK7477247.1"/>
    </source>
</evidence>
<gene>
    <name evidence="1" type="ORF">BaRGS_00031435</name>
</gene>
<protein>
    <submittedName>
        <fullName evidence="1">Uncharacterized protein</fullName>
    </submittedName>
</protein>
<dbReference type="EMBL" id="JACVVK020000354">
    <property type="protein sequence ID" value="KAK7477247.1"/>
    <property type="molecule type" value="Genomic_DNA"/>
</dbReference>
<dbReference type="AlphaFoldDB" id="A0ABD0JQQ3"/>
<organism evidence="1 2">
    <name type="scientific">Batillaria attramentaria</name>
    <dbReference type="NCBI Taxonomy" id="370345"/>
    <lineage>
        <taxon>Eukaryota</taxon>
        <taxon>Metazoa</taxon>
        <taxon>Spiralia</taxon>
        <taxon>Lophotrochozoa</taxon>
        <taxon>Mollusca</taxon>
        <taxon>Gastropoda</taxon>
        <taxon>Caenogastropoda</taxon>
        <taxon>Sorbeoconcha</taxon>
        <taxon>Cerithioidea</taxon>
        <taxon>Batillariidae</taxon>
        <taxon>Batillaria</taxon>
    </lineage>
</organism>
<keyword evidence="2" id="KW-1185">Reference proteome</keyword>
<sequence length="150" mass="16615">MKCPSVRESPEHGSVVLNGTFVLLQNILRLQRLGPVCPRGRTVSHRLLELGDRDLSGEAPCTFQPTTGGTEDISNNKIGHIQIVWEAPFCRGQEKHVFTTGQWSRDKDSKQTGDEAFSGWPWFCDPSVFCFDALRGGYGPVVSRNVLIVA</sequence>
<proteinExistence type="predicted"/>
<comment type="caution">
    <text evidence="1">The sequence shown here is derived from an EMBL/GenBank/DDBJ whole genome shotgun (WGS) entry which is preliminary data.</text>
</comment>
<reference evidence="1 2" key="1">
    <citation type="journal article" date="2023" name="Sci. Data">
        <title>Genome assembly of the Korean intertidal mud-creeper Batillaria attramentaria.</title>
        <authorList>
            <person name="Patra A.K."/>
            <person name="Ho P.T."/>
            <person name="Jun S."/>
            <person name="Lee S.J."/>
            <person name="Kim Y."/>
            <person name="Won Y.J."/>
        </authorList>
    </citation>
    <scope>NUCLEOTIDE SEQUENCE [LARGE SCALE GENOMIC DNA]</scope>
    <source>
        <strain evidence="1">Wonlab-2016</strain>
    </source>
</reference>
<dbReference type="Proteomes" id="UP001519460">
    <property type="component" value="Unassembled WGS sequence"/>
</dbReference>
<name>A0ABD0JQQ3_9CAEN</name>
<evidence type="ECO:0000313" key="2">
    <source>
        <dbReference type="Proteomes" id="UP001519460"/>
    </source>
</evidence>
<accession>A0ABD0JQQ3</accession>